<gene>
    <name evidence="2" type="ORF">V6N11_020393</name>
</gene>
<dbReference type="Pfam" id="PF07816">
    <property type="entry name" value="DUF1645"/>
    <property type="match status" value="1"/>
</dbReference>
<evidence type="ECO:0000313" key="3">
    <source>
        <dbReference type="Proteomes" id="UP001396334"/>
    </source>
</evidence>
<protein>
    <submittedName>
        <fullName evidence="2">Uncharacterized protein</fullName>
    </submittedName>
</protein>
<name>A0ABR2Q8B1_9ROSI</name>
<feature type="compositionally biased region" description="Polar residues" evidence="1">
    <location>
        <begin position="58"/>
        <end position="67"/>
    </location>
</feature>
<dbReference type="PANTHER" id="PTHR33095">
    <property type="entry name" value="OS07G0619500 PROTEIN"/>
    <property type="match status" value="1"/>
</dbReference>
<dbReference type="InterPro" id="IPR012442">
    <property type="entry name" value="DUF1645_plant"/>
</dbReference>
<comment type="caution">
    <text evidence="2">The sequence shown here is derived from an EMBL/GenBank/DDBJ whole genome shotgun (WGS) entry which is preliminary data.</text>
</comment>
<evidence type="ECO:0000256" key="1">
    <source>
        <dbReference type="SAM" id="MobiDB-lite"/>
    </source>
</evidence>
<evidence type="ECO:0000313" key="2">
    <source>
        <dbReference type="EMBL" id="KAK8996897.1"/>
    </source>
</evidence>
<proteinExistence type="predicted"/>
<feature type="compositionally biased region" description="Basic and acidic residues" evidence="1">
    <location>
        <begin position="170"/>
        <end position="187"/>
    </location>
</feature>
<feature type="region of interest" description="Disordered" evidence="1">
    <location>
        <begin position="50"/>
        <end position="260"/>
    </location>
</feature>
<feature type="compositionally biased region" description="Polar residues" evidence="1">
    <location>
        <begin position="141"/>
        <end position="154"/>
    </location>
</feature>
<accession>A0ABR2Q8B1</accession>
<feature type="region of interest" description="Disordered" evidence="1">
    <location>
        <begin position="291"/>
        <end position="321"/>
    </location>
</feature>
<keyword evidence="3" id="KW-1185">Reference proteome</keyword>
<dbReference type="PANTHER" id="PTHR33095:SF14">
    <property type="entry name" value="AR781"/>
    <property type="match status" value="1"/>
</dbReference>
<reference evidence="2 3" key="1">
    <citation type="journal article" date="2024" name="G3 (Bethesda)">
        <title>Genome assembly of Hibiscus sabdariffa L. provides insights into metabolisms of medicinal natural products.</title>
        <authorList>
            <person name="Kim T."/>
        </authorList>
    </citation>
    <scope>NUCLEOTIDE SEQUENCE [LARGE SCALE GENOMIC DNA]</scope>
    <source>
        <strain evidence="2">TK-2024</strain>
        <tissue evidence="2">Old leaves</tissue>
    </source>
</reference>
<dbReference type="EMBL" id="JBBPBN010000043">
    <property type="protein sequence ID" value="KAK8996897.1"/>
    <property type="molecule type" value="Genomic_DNA"/>
</dbReference>
<feature type="compositionally biased region" description="Basic and acidic residues" evidence="1">
    <location>
        <begin position="303"/>
        <end position="321"/>
    </location>
</feature>
<feature type="compositionally biased region" description="Basic and acidic residues" evidence="1">
    <location>
        <begin position="219"/>
        <end position="230"/>
    </location>
</feature>
<feature type="region of interest" description="Disordered" evidence="1">
    <location>
        <begin position="1"/>
        <end position="22"/>
    </location>
</feature>
<dbReference type="Proteomes" id="UP001396334">
    <property type="component" value="Unassembled WGS sequence"/>
</dbReference>
<feature type="compositionally biased region" description="Low complexity" evidence="1">
    <location>
        <begin position="233"/>
        <end position="258"/>
    </location>
</feature>
<sequence>MEIMKPSSPNLGFGFSSAPSSPRRFGECFFSAPTSPSRMSEFYREFDRLSMEDDRQTTETSTRNSSLAVPFDWEDKTGTPKPLRTTKIDDAEEEDFAFDFHQPSEKTRQLSAEELFDGGKIKPLKPPPSLQFADEDDQKTPFLSSPRSPKTPFSQGKKILQAFSPRKKKDPSETAIERTRENTDTGRGRQKVQDSSSKNSSRRTTRSLSPYRVPEFPWEEEREKPHKNDGIRSSNQSSLNSKLSFCSKGSSSSSSSSARKWKLKDLLLFRSASEGHNKDPLRKYSSFFFRKPEDNCSKNSSFKSKDSSAAEKSKRKVSAHELHYTTNKAASENMKKKTFLPYKQGILGKLAFNSNGFGTLYNYAN</sequence>
<organism evidence="2 3">
    <name type="scientific">Hibiscus sabdariffa</name>
    <name type="common">roselle</name>
    <dbReference type="NCBI Taxonomy" id="183260"/>
    <lineage>
        <taxon>Eukaryota</taxon>
        <taxon>Viridiplantae</taxon>
        <taxon>Streptophyta</taxon>
        <taxon>Embryophyta</taxon>
        <taxon>Tracheophyta</taxon>
        <taxon>Spermatophyta</taxon>
        <taxon>Magnoliopsida</taxon>
        <taxon>eudicotyledons</taxon>
        <taxon>Gunneridae</taxon>
        <taxon>Pentapetalae</taxon>
        <taxon>rosids</taxon>
        <taxon>malvids</taxon>
        <taxon>Malvales</taxon>
        <taxon>Malvaceae</taxon>
        <taxon>Malvoideae</taxon>
        <taxon>Hibiscus</taxon>
    </lineage>
</organism>